<protein>
    <recommendedName>
        <fullName evidence="9">Sulfite exporter TauE/SafE family protein</fullName>
    </recommendedName>
</protein>
<evidence type="ECO:0000256" key="5">
    <source>
        <dbReference type="ARBA" id="ARBA00023136"/>
    </source>
</evidence>
<evidence type="ECO:0000256" key="6">
    <source>
        <dbReference type="SAM" id="Phobius"/>
    </source>
</evidence>
<name>A0A9J5WBH4_SOLCO</name>
<dbReference type="EMBL" id="JACXVP010000012">
    <property type="protein sequence ID" value="KAG5572644.1"/>
    <property type="molecule type" value="Genomic_DNA"/>
</dbReference>
<comment type="subcellular location">
    <subcellularLocation>
        <location evidence="1">Membrane</location>
        <topology evidence="1">Multi-pass membrane protein</topology>
    </subcellularLocation>
</comment>
<evidence type="ECO:0000256" key="3">
    <source>
        <dbReference type="ARBA" id="ARBA00022692"/>
    </source>
</evidence>
<dbReference type="PANTHER" id="PTHR14255:SF58">
    <property type="entry name" value="SULFITE EXPORTER TAUE_SAFE FAMILY PROTEIN"/>
    <property type="match status" value="1"/>
</dbReference>
<feature type="transmembrane region" description="Helical" evidence="6">
    <location>
        <begin position="398"/>
        <end position="418"/>
    </location>
</feature>
<evidence type="ECO:0000256" key="2">
    <source>
        <dbReference type="ARBA" id="ARBA00009142"/>
    </source>
</evidence>
<dbReference type="Proteomes" id="UP000824120">
    <property type="component" value="Chromosome 12"/>
</dbReference>
<dbReference type="GO" id="GO:0016020">
    <property type="term" value="C:membrane"/>
    <property type="evidence" value="ECO:0007669"/>
    <property type="project" value="UniProtKB-SubCell"/>
</dbReference>
<feature type="transmembrane region" description="Helical" evidence="6">
    <location>
        <begin position="455"/>
        <end position="472"/>
    </location>
</feature>
<reference evidence="7 8" key="1">
    <citation type="submission" date="2020-09" db="EMBL/GenBank/DDBJ databases">
        <title>De no assembly of potato wild relative species, Solanum commersonii.</title>
        <authorList>
            <person name="Cho K."/>
        </authorList>
    </citation>
    <scope>NUCLEOTIDE SEQUENCE [LARGE SCALE GENOMIC DNA]</scope>
    <source>
        <strain evidence="7">LZ3.2</strain>
        <tissue evidence="7">Leaf</tissue>
    </source>
</reference>
<keyword evidence="3 6" id="KW-0812">Transmembrane</keyword>
<keyword evidence="4 6" id="KW-1133">Transmembrane helix</keyword>
<dbReference type="Pfam" id="PF01925">
    <property type="entry name" value="TauE"/>
    <property type="match status" value="1"/>
</dbReference>
<feature type="transmembrane region" description="Helical" evidence="6">
    <location>
        <begin position="7"/>
        <end position="26"/>
    </location>
</feature>
<evidence type="ECO:0000256" key="4">
    <source>
        <dbReference type="ARBA" id="ARBA00022989"/>
    </source>
</evidence>
<evidence type="ECO:0000313" key="7">
    <source>
        <dbReference type="EMBL" id="KAG5572644.1"/>
    </source>
</evidence>
<feature type="transmembrane region" description="Helical" evidence="6">
    <location>
        <begin position="424"/>
        <end position="443"/>
    </location>
</feature>
<dbReference type="InterPro" id="IPR002781">
    <property type="entry name" value="TM_pro_TauE-like"/>
</dbReference>
<feature type="transmembrane region" description="Helical" evidence="6">
    <location>
        <begin position="146"/>
        <end position="175"/>
    </location>
</feature>
<proteinExistence type="inferred from homology"/>
<feature type="transmembrane region" description="Helical" evidence="6">
    <location>
        <begin position="63"/>
        <end position="85"/>
    </location>
</feature>
<evidence type="ECO:0008006" key="9">
    <source>
        <dbReference type="Google" id="ProtNLM"/>
    </source>
</evidence>
<evidence type="ECO:0000313" key="8">
    <source>
        <dbReference type="Proteomes" id="UP000824120"/>
    </source>
</evidence>
<comment type="similarity">
    <text evidence="2">Belongs to the 4-toluene sulfonate uptake permease (TSUP) (TC 2.A.102) family.</text>
</comment>
<dbReference type="AlphaFoldDB" id="A0A9J5WBH4"/>
<dbReference type="GO" id="GO:0031464">
    <property type="term" value="C:Cul4A-RING E3 ubiquitin ligase complex"/>
    <property type="evidence" value="ECO:0007669"/>
    <property type="project" value="TreeGrafter"/>
</dbReference>
<feature type="transmembrane region" description="Helical" evidence="6">
    <location>
        <begin position="263"/>
        <end position="284"/>
    </location>
</feature>
<keyword evidence="8" id="KW-1185">Reference proteome</keyword>
<accession>A0A9J5WBH4</accession>
<comment type="caution">
    <text evidence="7">The sequence shown here is derived from an EMBL/GenBank/DDBJ whole genome shotgun (WGS) entry which is preliminary data.</text>
</comment>
<feature type="transmembrane region" description="Helical" evidence="6">
    <location>
        <begin position="106"/>
        <end position="126"/>
    </location>
</feature>
<evidence type="ECO:0000256" key="1">
    <source>
        <dbReference type="ARBA" id="ARBA00004141"/>
    </source>
</evidence>
<dbReference type="GO" id="GO:0016567">
    <property type="term" value="P:protein ubiquitination"/>
    <property type="evidence" value="ECO:0007669"/>
    <property type="project" value="TreeGrafter"/>
</dbReference>
<sequence length="511" mass="55941">MAEIGKALTGYVVRVIVLAFALFASAERIANDATSDDFESRLFKLLLHKAKMHYQHFWPDLEFGWRVIVGSVVGFFAVVFGSLGDDRGDGIFVPMLILIIGFDPKTSTAISLCMITGVSGATVLLSHPILEHPIIDSDLALLLTPMLLLGISIGVALNAIFAEWMVIVMLIILIIGNDDSAGLAVPSTRSFFKGVEAWKEENRMHKMAARHLVPPSEYWNTKPYEEDEVSNMWYCGTATDSGAEDIMYKLLPRGPRIRNEEVVYTKDFSILIAVWVIFLVLHIVKTYTSTCSTTYWILNLLQVPVAVGASAYEAVCLYNGTSVVMSSGKEVITMYMGNRVVMSSGEEVITWKVHQLVLYCCCGFLAGIVGGLLGLHGGFILVPLFLQLGILPQVSSTTANFMMIFSSSMSVIQYYLLGHFPVPYALYFVAVTTVAALVGHHVVDEIIRTVNRVSVIIFLLAFTIFVGAVSLGNCGTDFIVLVTGGVGIADAIKKIKDGQYMGFDNICAHKP</sequence>
<feature type="transmembrane region" description="Helical" evidence="6">
    <location>
        <begin position="356"/>
        <end position="386"/>
    </location>
</feature>
<dbReference type="PANTHER" id="PTHR14255">
    <property type="entry name" value="CEREBLON"/>
    <property type="match status" value="1"/>
</dbReference>
<organism evidence="7 8">
    <name type="scientific">Solanum commersonii</name>
    <name type="common">Commerson's wild potato</name>
    <name type="synonym">Commerson's nightshade</name>
    <dbReference type="NCBI Taxonomy" id="4109"/>
    <lineage>
        <taxon>Eukaryota</taxon>
        <taxon>Viridiplantae</taxon>
        <taxon>Streptophyta</taxon>
        <taxon>Embryophyta</taxon>
        <taxon>Tracheophyta</taxon>
        <taxon>Spermatophyta</taxon>
        <taxon>Magnoliopsida</taxon>
        <taxon>eudicotyledons</taxon>
        <taxon>Gunneridae</taxon>
        <taxon>Pentapetalae</taxon>
        <taxon>asterids</taxon>
        <taxon>lamiids</taxon>
        <taxon>Solanales</taxon>
        <taxon>Solanaceae</taxon>
        <taxon>Solanoideae</taxon>
        <taxon>Solaneae</taxon>
        <taxon>Solanum</taxon>
    </lineage>
</organism>
<keyword evidence="5 6" id="KW-0472">Membrane</keyword>
<gene>
    <name evidence="7" type="ORF">H5410_062410</name>
</gene>
<dbReference type="OrthoDB" id="1300299at2759"/>